<feature type="transmembrane region" description="Helical" evidence="2">
    <location>
        <begin position="203"/>
        <end position="222"/>
    </location>
</feature>
<keyword evidence="2" id="KW-0472">Membrane</keyword>
<feature type="region of interest" description="Disordered" evidence="1">
    <location>
        <begin position="1"/>
        <end position="72"/>
    </location>
</feature>
<keyword evidence="2" id="KW-1133">Transmembrane helix</keyword>
<proteinExistence type="predicted"/>
<evidence type="ECO:0000256" key="1">
    <source>
        <dbReference type="SAM" id="MobiDB-lite"/>
    </source>
</evidence>
<dbReference type="STRING" id="92696.A0A4R0S065"/>
<feature type="transmembrane region" description="Helical" evidence="2">
    <location>
        <begin position="310"/>
        <end position="330"/>
    </location>
</feature>
<dbReference type="Pfam" id="PF06772">
    <property type="entry name" value="LtrA"/>
    <property type="match status" value="1"/>
</dbReference>
<feature type="transmembrane region" description="Helical" evidence="2">
    <location>
        <begin position="342"/>
        <end position="361"/>
    </location>
</feature>
<feature type="transmembrane region" description="Helical" evidence="2">
    <location>
        <begin position="136"/>
        <end position="155"/>
    </location>
</feature>
<dbReference type="OrthoDB" id="3243926at2759"/>
<name>A0A4R0S065_9APHY</name>
<sequence length="661" mass="73997">MSDEERDGTQVPAIHTVSPTEASMSPRKEYQDYFGSATPGLEVPRLFHGDAKREASPVRSVAEKEKDDENTLEGQSDLLLDIAMTTAFASLLDGTPIIDARSLASFLCVFVLVWWIWASQVAYNARFRKFNWPHRVFLFFQLLVFCAFAAFTNNFDIENGIVDDSSTAQELSQLRQDEGYSNSVISAAAFTENRTPVLNIRGLSMTMAFSRILLLAEYLYAWGVGKKHEKNRRLFLVQCGAILISIGCYLAAFFVIGDNPSRVDQIVKLVLWFFPVILEIASHFVVALLAEADHAISVKYDAATFRARSATVFIIILGGGLDNITQGFHFMVGNLSFGAHRIGVIFCASVIFILLFTLHFTTIPDPEREDVRDEGEKRRRDLGLFFFEFVYLCAVVITLQGMAAMLQVGNVGDSMQTALQFLRTSEAHMNSTNFATPLSLALYDPDTLHRLKTDGYDINGLLTFINSGIPASSTADATLVYENLLVQDMQILSDGLNIIHALSEDAQNILSNEISAFLSPNYTDVNRSRFIEVAEMAITVYATPALWFSSAGGAILVFLGVMALIDRWRRLHKFALIQVFSRFILGALLIVLVALDAHASTVFLDANYEYTGSRIWRLATQSWILPPYALVLLLEQLWEYILVYLARRTYKLSKARYEFTG</sequence>
<protein>
    <recommendedName>
        <fullName evidence="5">Transmembrane protein</fullName>
    </recommendedName>
</protein>
<feature type="transmembrane region" description="Helical" evidence="2">
    <location>
        <begin position="623"/>
        <end position="646"/>
    </location>
</feature>
<evidence type="ECO:0008006" key="5">
    <source>
        <dbReference type="Google" id="ProtNLM"/>
    </source>
</evidence>
<feature type="transmembrane region" description="Helical" evidence="2">
    <location>
        <begin position="234"/>
        <end position="257"/>
    </location>
</feature>
<comment type="caution">
    <text evidence="3">The sequence shown here is derived from an EMBL/GenBank/DDBJ whole genome shotgun (WGS) entry which is preliminary data.</text>
</comment>
<gene>
    <name evidence="3" type="ORF">EIP91_008746</name>
</gene>
<feature type="transmembrane region" description="Helical" evidence="2">
    <location>
        <begin position="545"/>
        <end position="565"/>
    </location>
</feature>
<evidence type="ECO:0000313" key="4">
    <source>
        <dbReference type="Proteomes" id="UP000292702"/>
    </source>
</evidence>
<dbReference type="EMBL" id="RWJN01000049">
    <property type="protein sequence ID" value="TCD69104.1"/>
    <property type="molecule type" value="Genomic_DNA"/>
</dbReference>
<feature type="transmembrane region" description="Helical" evidence="2">
    <location>
        <begin position="104"/>
        <end position="124"/>
    </location>
</feature>
<evidence type="ECO:0000313" key="3">
    <source>
        <dbReference type="EMBL" id="TCD69104.1"/>
    </source>
</evidence>
<feature type="transmembrane region" description="Helical" evidence="2">
    <location>
        <begin position="269"/>
        <end position="290"/>
    </location>
</feature>
<feature type="transmembrane region" description="Helical" evidence="2">
    <location>
        <begin position="382"/>
        <end position="406"/>
    </location>
</feature>
<organism evidence="3 4">
    <name type="scientific">Steccherinum ochraceum</name>
    <dbReference type="NCBI Taxonomy" id="92696"/>
    <lineage>
        <taxon>Eukaryota</taxon>
        <taxon>Fungi</taxon>
        <taxon>Dikarya</taxon>
        <taxon>Basidiomycota</taxon>
        <taxon>Agaricomycotina</taxon>
        <taxon>Agaricomycetes</taxon>
        <taxon>Polyporales</taxon>
        <taxon>Steccherinaceae</taxon>
        <taxon>Steccherinum</taxon>
    </lineage>
</organism>
<dbReference type="AlphaFoldDB" id="A0A4R0S065"/>
<feature type="compositionally biased region" description="Basic and acidic residues" evidence="1">
    <location>
        <begin position="45"/>
        <end position="69"/>
    </location>
</feature>
<evidence type="ECO:0000256" key="2">
    <source>
        <dbReference type="SAM" id="Phobius"/>
    </source>
</evidence>
<accession>A0A4R0S065</accession>
<dbReference type="InterPro" id="IPR010640">
    <property type="entry name" value="Low_temperature_requirement_A"/>
</dbReference>
<keyword evidence="2" id="KW-0812">Transmembrane</keyword>
<reference evidence="3 4" key="1">
    <citation type="submission" date="2018-11" db="EMBL/GenBank/DDBJ databases">
        <title>Genome assembly of Steccherinum ochraceum LE-BIN_3174, the white-rot fungus of the Steccherinaceae family (The Residual Polyporoid clade, Polyporales, Basidiomycota).</title>
        <authorList>
            <person name="Fedorova T.V."/>
            <person name="Glazunova O.A."/>
            <person name="Landesman E.O."/>
            <person name="Moiseenko K.V."/>
            <person name="Psurtseva N.V."/>
            <person name="Savinova O.S."/>
            <person name="Shakhova N.V."/>
            <person name="Tyazhelova T.V."/>
            <person name="Vasina D.V."/>
        </authorList>
    </citation>
    <scope>NUCLEOTIDE SEQUENCE [LARGE SCALE GENOMIC DNA]</scope>
    <source>
        <strain evidence="3 4">LE-BIN_3174</strain>
    </source>
</reference>
<feature type="transmembrane region" description="Helical" evidence="2">
    <location>
        <begin position="574"/>
        <end position="595"/>
    </location>
</feature>
<dbReference type="Proteomes" id="UP000292702">
    <property type="component" value="Unassembled WGS sequence"/>
</dbReference>
<keyword evidence="4" id="KW-1185">Reference proteome</keyword>